<name>A0A1I8EEN0_WUCBA</name>
<reference evidence="1 2" key="1">
    <citation type="submission" date="2016-11" db="UniProtKB">
        <authorList>
            <consortium name="WormBaseParasite"/>
        </authorList>
    </citation>
    <scope>IDENTIFICATION</scope>
    <source>
        <strain evidence="1 2">pt0022</strain>
    </source>
</reference>
<dbReference type="AlphaFoldDB" id="A0A1I8EEN0"/>
<accession>A0A1I8EEN0</accession>
<dbReference type="WBParaSite" id="maker-PairedContig_1575-snap-gene-0.4-mRNA-1">
    <property type="protein sequence ID" value="maker-PairedContig_1575-snap-gene-0.4-mRNA-1"/>
    <property type="gene ID" value="maker-PairedContig_1575-snap-gene-0.4"/>
</dbReference>
<sequence length="115" mass="13173">MSSGVPVPIVCVANEEKSVYINCQLREAHSQIREALMKHLLLNMDGKKGNIDTNGNIQNAKNINKGQNNYVKGRFRTTDEERRIMWEMEQAKKPILEKAGLSLKSLVYVHFFPEQ</sequence>
<dbReference type="WBParaSite" id="maker-PairedContig_1574-snap-gene-0.3-mRNA-1">
    <property type="protein sequence ID" value="maker-PairedContig_1574-snap-gene-0.3-mRNA-1"/>
    <property type="gene ID" value="maker-PairedContig_1574-snap-gene-0.3"/>
</dbReference>
<evidence type="ECO:0000313" key="2">
    <source>
        <dbReference type="WBParaSite" id="maker-PairedContig_1575-snap-gene-0.4-mRNA-1"/>
    </source>
</evidence>
<evidence type="ECO:0000313" key="1">
    <source>
        <dbReference type="WBParaSite" id="maker-PairedContig_1574-snap-gene-0.3-mRNA-1"/>
    </source>
</evidence>
<proteinExistence type="predicted"/>
<protein>
    <submittedName>
        <fullName evidence="1 2">Uncharacterized protein</fullName>
    </submittedName>
</protein>
<organism evidence="1">
    <name type="scientific">Wuchereria bancrofti</name>
    <dbReference type="NCBI Taxonomy" id="6293"/>
    <lineage>
        <taxon>Eukaryota</taxon>
        <taxon>Metazoa</taxon>
        <taxon>Ecdysozoa</taxon>
        <taxon>Nematoda</taxon>
        <taxon>Chromadorea</taxon>
        <taxon>Rhabditida</taxon>
        <taxon>Spirurina</taxon>
        <taxon>Spiruromorpha</taxon>
        <taxon>Filarioidea</taxon>
        <taxon>Onchocercidae</taxon>
        <taxon>Wuchereria</taxon>
    </lineage>
</organism>